<protein>
    <submittedName>
        <fullName evidence="3">Uncharacterized protein</fullName>
    </submittedName>
</protein>
<feature type="transmembrane region" description="Helical" evidence="2">
    <location>
        <begin position="18"/>
        <end position="36"/>
    </location>
</feature>
<feature type="transmembrane region" description="Helical" evidence="2">
    <location>
        <begin position="42"/>
        <end position="66"/>
    </location>
</feature>
<feature type="coiled-coil region" evidence="1">
    <location>
        <begin position="296"/>
        <end position="330"/>
    </location>
</feature>
<dbReference type="EMBL" id="FONY01000070">
    <property type="protein sequence ID" value="SFF58869.1"/>
    <property type="molecule type" value="Genomic_DNA"/>
</dbReference>
<evidence type="ECO:0000313" key="4">
    <source>
        <dbReference type="Proteomes" id="UP000199513"/>
    </source>
</evidence>
<accession>A0A1I2JXF8</accession>
<organism evidence="3 4">
    <name type="scientific">Thermoflexibacter ruber</name>
    <dbReference type="NCBI Taxonomy" id="1003"/>
    <lineage>
        <taxon>Bacteria</taxon>
        <taxon>Pseudomonadati</taxon>
        <taxon>Bacteroidota</taxon>
        <taxon>Cytophagia</taxon>
        <taxon>Cytophagales</taxon>
        <taxon>Thermoflexibacteraceae</taxon>
        <taxon>Thermoflexibacter</taxon>
    </lineage>
</organism>
<reference evidence="3 4" key="1">
    <citation type="submission" date="2016-10" db="EMBL/GenBank/DDBJ databases">
        <authorList>
            <person name="de Groot N.N."/>
        </authorList>
    </citation>
    <scope>NUCLEOTIDE SEQUENCE [LARGE SCALE GENOMIC DNA]</scope>
    <source>
        <strain>GEY</strain>
        <strain evidence="4">DSM 9560</strain>
    </source>
</reference>
<keyword evidence="2" id="KW-0472">Membrane</keyword>
<name>A0A1I2JXF8_9BACT</name>
<evidence type="ECO:0000256" key="1">
    <source>
        <dbReference type="SAM" id="Coils"/>
    </source>
</evidence>
<dbReference type="AlphaFoldDB" id="A0A1I2JXF8"/>
<keyword evidence="4" id="KW-1185">Reference proteome</keyword>
<dbReference type="Proteomes" id="UP000199513">
    <property type="component" value="Unassembled WGS sequence"/>
</dbReference>
<sequence length="392" mass="45504">MTEQTQEKLFVLKASDDVNLGMGIFALVSLGGVFLFRSWEWAFFEIIAQFLTAIFTATAIISPLFLQYREIALYRDKIQITKGLVSKKVETIPLKQIRNPKITKSVKNSGTEVHNLADAGGIENWNIDNNLEFSFNTEHSQTITLKAYNFKHDYLRDFLKYFRQTYYGLVSETSTSSQPTPLENPINQPEAKIDETENDILQGIRQCEYYISEDEKLSQEFYQAMYEAYISVYQTYTLQVDREGDELRLQKQDVLQYFSVGNYRYHYFLKDDYLANATQEEKEVADNLIATSQKNIDAIKKRIEAYLAVKKQLQEQKEKYLQRLKIQQLANRINTLQEKNLAQSSLDDQLSFDAEKVIQLSALTEQLHQSDLRHLSETLKQLAILSHDKPST</sequence>
<dbReference type="STRING" id="1003.SAMN04488541_10709"/>
<dbReference type="RefSeq" id="WP_091549459.1">
    <property type="nucleotide sequence ID" value="NZ_FONY01000070.1"/>
</dbReference>
<gene>
    <name evidence="3" type="ORF">SAMN04488541_10709</name>
</gene>
<evidence type="ECO:0000256" key="2">
    <source>
        <dbReference type="SAM" id="Phobius"/>
    </source>
</evidence>
<evidence type="ECO:0000313" key="3">
    <source>
        <dbReference type="EMBL" id="SFF58869.1"/>
    </source>
</evidence>
<keyword evidence="2" id="KW-1133">Transmembrane helix</keyword>
<keyword evidence="2" id="KW-0812">Transmembrane</keyword>
<proteinExistence type="predicted"/>
<keyword evidence="1" id="KW-0175">Coiled coil</keyword>